<feature type="coiled-coil region" evidence="6">
    <location>
        <begin position="983"/>
        <end position="1010"/>
    </location>
</feature>
<evidence type="ECO:0000256" key="6">
    <source>
        <dbReference type="SAM" id="Coils"/>
    </source>
</evidence>
<evidence type="ECO:0000256" key="2">
    <source>
        <dbReference type="ARBA" id="ARBA00005485"/>
    </source>
</evidence>
<sequence length="1232" mass="135813">MEFPKPPSLPSNPLLSLSTFFHRLGSELGNRLHHTNRLAAKFAAGFSHSAISHHRPLFASVSQPKAAVAAAATLSPEQVAKTLVGTAVYTVSNTNNEFVLISDPNGAKSIGLLCFRLEDAEAFLAQVRLRRRELRSNAKVVPITLDQVYSLKVEGIAFRFLPDPIQIKNALELKASDIKSGFNGVPVFQSDLLVVRKKNKRFLPIYFNKEDIEKELSKVSRASRGPSVSQHIMVGSLEDVLKKMEMSERNSGWDDLIFIPPGKSHSQHIQDVVKKPWPDSQMQNAETEDIPRLDSFDGPIIGQVDHKIDTAALASSFIIDQTEEDHRDRLMEGSRSGGVHDSSDEHLSKNTSSVSHNHNEDIIVPTPSNFKVGGSEIDHVASASELSLPSIDVDTVVVGAIHGDSDGKQPEEADLNVSSSVVNGDNDKILPSASSHDVKSSELTLPLPEVGTTIDVESSQNTTDGQKSENACSASIDSKSNNHITSSNDSTQPHLAGRSSVDRTVKDTLDGQQYQGADSLSSSQVSSSHKVNDCKAENAKKGVVDHVSHLVLPRKKIATSMVESPKSSSPTPTKGDLSRGRIETASPFDSVKDAGTKFGGIVRWKSQRTQTQETPRYLALDLEKLHEEMVVYKERSVNAEEAKIQVLKELDNTNSLIKELRLSLERAQSEENQAKQDSELAMLRLKDMKQGICVEASVDAKQQLEVAKARHEAAVEELKSVNKELETLRKEYASMVSERDTAVKKAKEAVSASKEVEKRVEELIFELMASKESLESAHAVHTGAEAKRNGAAMARDQDTRNWEKDLKQVEEELQKLNQQIQSTKDLKPKLDTASALLHDLKADLTVYMESKFNLENNGHSTDASQTPEKRTLTEIPAAVALAKKELEEVKLRIEEATAEVDSLKILAVSLKAELEKEEYVLATIKQTEGMLVDVASLKDDPHNTEPKTASEQMNETEARDKMVEVPKQLQQATQEALEATSFAQMTREELSKVKEEVEHAKARASTVESRLLAVQREIEATEASKKLALDAIKEFQEHGSVQRTDNADLPDGVILSLEEYNDLSKRAYEAEEQANMRVAAVVSQVEVAKKSQSSSLEKLEEVKREMAERKEQLEIALEKAEKAKEGKLSLEQELRQWMTEHEQPQNDSESSHGGDPPRASFEGTNQTKKAEPNTSPCSTLDSSKAVNGSHTESESSPETGAVKKKKKLLPKLVMFFNKKKSSLLKSKSKSKT</sequence>
<keyword evidence="3" id="KW-0150">Chloroplast</keyword>
<reference evidence="8 9" key="1">
    <citation type="journal article" date="2024" name="G3 (Bethesda)">
        <title>Genome assembly of Hibiscus sabdariffa L. provides insights into metabolisms of medicinal natural products.</title>
        <authorList>
            <person name="Kim T."/>
        </authorList>
    </citation>
    <scope>NUCLEOTIDE SEQUENCE [LARGE SCALE GENOMIC DNA]</scope>
    <source>
        <strain evidence="8">TK-2024</strain>
        <tissue evidence="8">Old leaves</tissue>
    </source>
</reference>
<feature type="compositionally biased region" description="Basic and acidic residues" evidence="7">
    <location>
        <begin position="1119"/>
        <end position="1152"/>
    </location>
</feature>
<evidence type="ECO:0000256" key="5">
    <source>
        <dbReference type="ARBA" id="ARBA00023054"/>
    </source>
</evidence>
<keyword evidence="5 6" id="KW-0175">Coiled coil</keyword>
<evidence type="ECO:0000256" key="3">
    <source>
        <dbReference type="ARBA" id="ARBA00022528"/>
    </source>
</evidence>
<keyword evidence="4" id="KW-0934">Plastid</keyword>
<feature type="region of interest" description="Disordered" evidence="7">
    <location>
        <begin position="457"/>
        <end position="499"/>
    </location>
</feature>
<feature type="compositionally biased region" description="Low complexity" evidence="7">
    <location>
        <begin position="564"/>
        <end position="574"/>
    </location>
</feature>
<protein>
    <submittedName>
        <fullName evidence="8">Uncharacterized protein</fullName>
    </submittedName>
</protein>
<feature type="region of interest" description="Disordered" evidence="7">
    <location>
        <begin position="514"/>
        <end position="533"/>
    </location>
</feature>
<feature type="coiled-coil region" evidence="6">
    <location>
        <begin position="799"/>
        <end position="826"/>
    </location>
</feature>
<feature type="region of interest" description="Disordered" evidence="7">
    <location>
        <begin position="419"/>
        <end position="442"/>
    </location>
</feature>
<evidence type="ECO:0000313" key="8">
    <source>
        <dbReference type="EMBL" id="KAK8996889.1"/>
    </source>
</evidence>
<dbReference type="PANTHER" id="PTHR32054:SF31">
    <property type="entry name" value="PROTEIN WEAK CHLOROPLAST MOVEMENT UNDER BLUE LIGHT 1"/>
    <property type="match status" value="1"/>
</dbReference>
<feature type="region of interest" description="Disordered" evidence="7">
    <location>
        <begin position="1119"/>
        <end position="1208"/>
    </location>
</feature>
<evidence type="ECO:0000256" key="7">
    <source>
        <dbReference type="SAM" id="MobiDB-lite"/>
    </source>
</evidence>
<proteinExistence type="inferred from homology"/>
<dbReference type="InterPro" id="IPR007378">
    <property type="entry name" value="Tic22-like"/>
</dbReference>
<organism evidence="8 9">
    <name type="scientific">Hibiscus sabdariffa</name>
    <name type="common">roselle</name>
    <dbReference type="NCBI Taxonomy" id="183260"/>
    <lineage>
        <taxon>Eukaryota</taxon>
        <taxon>Viridiplantae</taxon>
        <taxon>Streptophyta</taxon>
        <taxon>Embryophyta</taxon>
        <taxon>Tracheophyta</taxon>
        <taxon>Spermatophyta</taxon>
        <taxon>Magnoliopsida</taxon>
        <taxon>eudicotyledons</taxon>
        <taxon>Gunneridae</taxon>
        <taxon>Pentapetalae</taxon>
        <taxon>rosids</taxon>
        <taxon>malvids</taxon>
        <taxon>Malvales</taxon>
        <taxon>Malvaceae</taxon>
        <taxon>Malvoideae</taxon>
        <taxon>Hibiscus</taxon>
    </lineage>
</organism>
<feature type="region of interest" description="Disordered" evidence="7">
    <location>
        <begin position="557"/>
        <end position="585"/>
    </location>
</feature>
<comment type="caution">
    <text evidence="8">The sequence shown here is derived from an EMBL/GenBank/DDBJ whole genome shotgun (WGS) entry which is preliminary data.</text>
</comment>
<name>A0ABR2Q8L3_9ROSI</name>
<dbReference type="InterPro" id="IPR008545">
    <property type="entry name" value="Web"/>
</dbReference>
<dbReference type="EMBL" id="JBBPBN010000043">
    <property type="protein sequence ID" value="KAK8996889.1"/>
    <property type="molecule type" value="Genomic_DNA"/>
</dbReference>
<feature type="coiled-coil region" evidence="6">
    <location>
        <begin position="879"/>
        <end position="913"/>
    </location>
</feature>
<feature type="compositionally biased region" description="Polar residues" evidence="7">
    <location>
        <begin position="1162"/>
        <end position="1198"/>
    </location>
</feature>
<feature type="compositionally biased region" description="Low complexity" evidence="7">
    <location>
        <begin position="519"/>
        <end position="528"/>
    </location>
</feature>
<evidence type="ECO:0000256" key="4">
    <source>
        <dbReference type="ARBA" id="ARBA00022640"/>
    </source>
</evidence>
<feature type="compositionally biased region" description="Basic and acidic residues" evidence="7">
    <location>
        <begin position="1097"/>
        <end position="1108"/>
    </location>
</feature>
<feature type="compositionally biased region" description="Polar residues" evidence="7">
    <location>
        <begin position="457"/>
        <end position="493"/>
    </location>
</feature>
<feature type="region of interest" description="Disordered" evidence="7">
    <location>
        <begin position="1089"/>
        <end position="1108"/>
    </location>
</feature>
<comment type="similarity">
    <text evidence="2">Belongs to the WEB family.</text>
</comment>
<dbReference type="Pfam" id="PF05701">
    <property type="entry name" value="WEMBL"/>
    <property type="match status" value="1"/>
</dbReference>
<dbReference type="Proteomes" id="UP001396334">
    <property type="component" value="Unassembled WGS sequence"/>
</dbReference>
<dbReference type="PANTHER" id="PTHR32054">
    <property type="entry name" value="HEAVY CHAIN, PUTATIVE, EXPRESSED-RELATED-RELATED"/>
    <property type="match status" value="1"/>
</dbReference>
<evidence type="ECO:0000313" key="9">
    <source>
        <dbReference type="Proteomes" id="UP001396334"/>
    </source>
</evidence>
<comment type="subcellular location">
    <subcellularLocation>
        <location evidence="1">Plastid</location>
        <location evidence="1">Chloroplast</location>
    </subcellularLocation>
</comment>
<dbReference type="Pfam" id="PF04278">
    <property type="entry name" value="Tic22"/>
    <property type="match status" value="1"/>
</dbReference>
<gene>
    <name evidence="8" type="ORF">V6N11_020385</name>
</gene>
<dbReference type="Gene3D" id="3.40.1350.100">
    <property type="match status" value="2"/>
</dbReference>
<feature type="coiled-coil region" evidence="6">
    <location>
        <begin position="622"/>
        <end position="738"/>
    </location>
</feature>
<evidence type="ECO:0000256" key="1">
    <source>
        <dbReference type="ARBA" id="ARBA00004229"/>
    </source>
</evidence>
<accession>A0ABR2Q8L3</accession>
<feature type="region of interest" description="Disordered" evidence="7">
    <location>
        <begin position="329"/>
        <end position="367"/>
    </location>
</feature>
<keyword evidence="9" id="KW-1185">Reference proteome</keyword>